<comment type="caution">
    <text evidence="4">The sequence shown here is derived from an EMBL/GenBank/DDBJ whole genome shotgun (WGS) entry which is preliminary data.</text>
</comment>
<dbReference type="Gene3D" id="3.30.910.20">
    <property type="entry name" value="Skp domain"/>
    <property type="match status" value="1"/>
</dbReference>
<sequence>MKRTSVLILSSVFFFLTVFTVVSVSAAPSVGVVNLQQVLDTSSAGVAAKKKMEAKMNEFKASLDKEKEAVVALQKEMQKKADAWNETTRKEKALELQRKKRDFRVKQDDANQEMRTLQEKHLAPIMKKLEAVVKEVAKAKGVSVIIPNTAVLYHDKSVNMTDAVTAALNKKMR</sequence>
<dbReference type="Proteomes" id="UP000287853">
    <property type="component" value="Unassembled WGS sequence"/>
</dbReference>
<evidence type="ECO:0000256" key="1">
    <source>
        <dbReference type="ARBA" id="ARBA00009091"/>
    </source>
</evidence>
<reference evidence="4 5" key="1">
    <citation type="submission" date="2017-01" db="EMBL/GenBank/DDBJ databases">
        <title>The cable genome- insights into the physiology and evolution of filamentous bacteria capable of sulfide oxidation via long distance electron transfer.</title>
        <authorList>
            <person name="Schreiber L."/>
            <person name="Bjerg J.T."/>
            <person name="Boggild A."/>
            <person name="Van De Vossenberg J."/>
            <person name="Meysman F."/>
            <person name="Nielsen L.P."/>
            <person name="Schramm A."/>
            <person name="Kjeldsen K.U."/>
        </authorList>
    </citation>
    <scope>NUCLEOTIDE SEQUENCE [LARGE SCALE GENOMIC DNA]</scope>
    <source>
        <strain evidence="4">MCF</strain>
    </source>
</reference>
<dbReference type="InterPro" id="IPR024930">
    <property type="entry name" value="Skp_dom_sf"/>
</dbReference>
<dbReference type="Pfam" id="PF03938">
    <property type="entry name" value="OmpH"/>
    <property type="match status" value="1"/>
</dbReference>
<evidence type="ECO:0000313" key="4">
    <source>
        <dbReference type="EMBL" id="RWX43022.1"/>
    </source>
</evidence>
<dbReference type="GO" id="GO:0005829">
    <property type="term" value="C:cytosol"/>
    <property type="evidence" value="ECO:0007669"/>
    <property type="project" value="TreeGrafter"/>
</dbReference>
<accession>A0A444IQF2</accession>
<proteinExistence type="inferred from homology"/>
<organism evidence="4 5">
    <name type="scientific">Candidatus Electrothrix aarhusensis</name>
    <dbReference type="NCBI Taxonomy" id="1859131"/>
    <lineage>
        <taxon>Bacteria</taxon>
        <taxon>Pseudomonadati</taxon>
        <taxon>Thermodesulfobacteriota</taxon>
        <taxon>Desulfobulbia</taxon>
        <taxon>Desulfobulbales</taxon>
        <taxon>Desulfobulbaceae</taxon>
        <taxon>Candidatus Electrothrix</taxon>
    </lineage>
</organism>
<evidence type="ECO:0000256" key="3">
    <source>
        <dbReference type="SAM" id="Coils"/>
    </source>
</evidence>
<dbReference type="EMBL" id="MTKO01000134">
    <property type="protein sequence ID" value="RWX43022.1"/>
    <property type="molecule type" value="Genomic_DNA"/>
</dbReference>
<dbReference type="PANTHER" id="PTHR35089:SF1">
    <property type="entry name" value="CHAPERONE PROTEIN SKP"/>
    <property type="match status" value="1"/>
</dbReference>
<keyword evidence="3" id="KW-0175">Coiled coil</keyword>
<evidence type="ECO:0000313" key="5">
    <source>
        <dbReference type="Proteomes" id="UP000287853"/>
    </source>
</evidence>
<keyword evidence="2" id="KW-0732">Signal</keyword>
<name>A0A444IQF2_9BACT</name>
<protein>
    <submittedName>
        <fullName evidence="4">Periplasmic chaperone for outer membrane proteins Skp</fullName>
    </submittedName>
</protein>
<evidence type="ECO:0000256" key="2">
    <source>
        <dbReference type="ARBA" id="ARBA00022729"/>
    </source>
</evidence>
<feature type="coiled-coil region" evidence="3">
    <location>
        <begin position="49"/>
        <end position="120"/>
    </location>
</feature>
<comment type="similarity">
    <text evidence="1">Belongs to the Skp family.</text>
</comment>
<dbReference type="AlphaFoldDB" id="A0A444IQF2"/>
<keyword evidence="5" id="KW-1185">Reference proteome</keyword>
<dbReference type="SMART" id="SM00935">
    <property type="entry name" value="OmpH"/>
    <property type="match status" value="1"/>
</dbReference>
<dbReference type="InterPro" id="IPR005632">
    <property type="entry name" value="Chaperone_Skp"/>
</dbReference>
<dbReference type="PANTHER" id="PTHR35089">
    <property type="entry name" value="CHAPERONE PROTEIN SKP"/>
    <property type="match status" value="1"/>
</dbReference>
<dbReference type="SUPFAM" id="SSF111384">
    <property type="entry name" value="OmpH-like"/>
    <property type="match status" value="1"/>
</dbReference>
<gene>
    <name evidence="4" type="ORF">H206_03248</name>
</gene>
<dbReference type="GO" id="GO:0051082">
    <property type="term" value="F:unfolded protein binding"/>
    <property type="evidence" value="ECO:0007669"/>
    <property type="project" value="InterPro"/>
</dbReference>
<dbReference type="GO" id="GO:0050821">
    <property type="term" value="P:protein stabilization"/>
    <property type="evidence" value="ECO:0007669"/>
    <property type="project" value="TreeGrafter"/>
</dbReference>